<evidence type="ECO:0000256" key="1">
    <source>
        <dbReference type="SAM" id="MobiDB-lite"/>
    </source>
</evidence>
<organism evidence="2">
    <name type="scientific">Bactrocera latifrons</name>
    <name type="common">Malaysian fruit fly</name>
    <name type="synonym">Chaetodacus latifrons</name>
    <dbReference type="NCBI Taxonomy" id="174628"/>
    <lineage>
        <taxon>Eukaryota</taxon>
        <taxon>Metazoa</taxon>
        <taxon>Ecdysozoa</taxon>
        <taxon>Arthropoda</taxon>
        <taxon>Hexapoda</taxon>
        <taxon>Insecta</taxon>
        <taxon>Pterygota</taxon>
        <taxon>Neoptera</taxon>
        <taxon>Endopterygota</taxon>
        <taxon>Diptera</taxon>
        <taxon>Brachycera</taxon>
        <taxon>Muscomorpha</taxon>
        <taxon>Tephritoidea</taxon>
        <taxon>Tephritidae</taxon>
        <taxon>Bactrocera</taxon>
        <taxon>Bactrocera</taxon>
    </lineage>
</organism>
<feature type="region of interest" description="Disordered" evidence="1">
    <location>
        <begin position="84"/>
        <end position="113"/>
    </location>
</feature>
<dbReference type="EMBL" id="GDHF01033713">
    <property type="protein sequence ID" value="JAI18601.1"/>
    <property type="molecule type" value="Transcribed_RNA"/>
</dbReference>
<gene>
    <name evidence="2" type="ORF">c0_g1_i4</name>
</gene>
<reference evidence="2" key="1">
    <citation type="submission" date="2015-06" db="EMBL/GenBank/DDBJ databases">
        <authorList>
            <person name="Hoefler B.C."/>
            <person name="Straight P.D."/>
        </authorList>
    </citation>
    <scope>NUCLEOTIDE SEQUENCE</scope>
</reference>
<proteinExistence type="predicted"/>
<evidence type="ECO:0000313" key="2">
    <source>
        <dbReference type="EMBL" id="JAI18601.1"/>
    </source>
</evidence>
<protein>
    <submittedName>
        <fullName evidence="2">Uncharacterized protein</fullName>
    </submittedName>
</protein>
<dbReference type="AlphaFoldDB" id="A0A0K8TWD4"/>
<sequence>MFPAVPAIQEDHVPVKKFVYNESSRTYNLVIGGLSSIVDISLKNKVTDPCLDPVRSYPLGSVIVPCGPVHQLPVRVPKLLQSIEEEDDVESDSSNSDDYISSEASGSEETAAEKRRINKRVLKKVNIIKEKVKYFTRTTTKQAECLNQSNNRTRELNDHVLEVLENVIIDMVTE</sequence>
<name>A0A0K8TWD4_BACLA</name>
<dbReference type="OrthoDB" id="8022582at2759"/>
<feature type="compositionally biased region" description="Low complexity" evidence="1">
    <location>
        <begin position="92"/>
        <end position="109"/>
    </location>
</feature>
<accession>A0A0K8TWD4</accession>